<dbReference type="OrthoDB" id="9021226at2"/>
<keyword evidence="2" id="KW-1185">Reference proteome</keyword>
<accession>A0A158FIW8</accession>
<gene>
    <name evidence="1" type="ORF">AWB74_00696</name>
</gene>
<comment type="caution">
    <text evidence="1">The sequence shown here is derived from an EMBL/GenBank/DDBJ whole genome shotgun (WGS) entry which is preliminary data.</text>
</comment>
<dbReference type="RefSeq" id="WP_061145384.1">
    <property type="nucleotide sequence ID" value="NZ_FCOM02000002.1"/>
</dbReference>
<evidence type="ECO:0000313" key="2">
    <source>
        <dbReference type="Proteomes" id="UP000055019"/>
    </source>
</evidence>
<name>A0A158FIW8_9BURK</name>
<evidence type="ECO:0000313" key="1">
    <source>
        <dbReference type="EMBL" id="SAL19808.1"/>
    </source>
</evidence>
<dbReference type="Proteomes" id="UP000055019">
    <property type="component" value="Unassembled WGS sequence"/>
</dbReference>
<organism evidence="1 2">
    <name type="scientific">Caballeronia arvi</name>
    <dbReference type="NCBI Taxonomy" id="1777135"/>
    <lineage>
        <taxon>Bacteria</taxon>
        <taxon>Pseudomonadati</taxon>
        <taxon>Pseudomonadota</taxon>
        <taxon>Betaproteobacteria</taxon>
        <taxon>Burkholderiales</taxon>
        <taxon>Burkholderiaceae</taxon>
        <taxon>Caballeronia</taxon>
    </lineage>
</organism>
<sequence>MSGIGNVIWAPLTQREDETPYTCRLKVYWRTNRTWTKADVEAYHSAAPRLAEAARTSGKRFTCEDFALELLCTFASKRGLPVKLTDGVWEYRNMDIYDPDYHENYPQTPRGFISMVMVSFGAPDLQRDAQNTVRLTGPTELLPGDVLALAHDSKGQATGGRAHHIQVVTRKTDAQIDICQGNSNWEIHKPITWINRIFGRNSADPDQRAYAGMTPETGSFVRGSGAGGGWNYRNNDTGNVQTDFLRFFEPYRWNFEEFNH</sequence>
<reference evidence="1" key="1">
    <citation type="submission" date="2016-01" db="EMBL/GenBank/DDBJ databases">
        <authorList>
            <person name="Peeters C."/>
        </authorList>
    </citation>
    <scope>NUCLEOTIDE SEQUENCE [LARGE SCALE GENOMIC DNA]</scope>
    <source>
        <strain evidence="1">LMG 29317</strain>
    </source>
</reference>
<protein>
    <submittedName>
        <fullName evidence="1">Uncharacterized protein</fullName>
    </submittedName>
</protein>
<dbReference type="EMBL" id="FCOM02000002">
    <property type="protein sequence ID" value="SAL19808.1"/>
    <property type="molecule type" value="Genomic_DNA"/>
</dbReference>
<proteinExistence type="predicted"/>
<dbReference type="AlphaFoldDB" id="A0A158FIW8"/>